<name>A0A284QZB6_ARMOS</name>
<keyword evidence="2" id="KW-0732">Signal</keyword>
<accession>A0A284QZB6</accession>
<dbReference type="CDD" id="cd22209">
    <property type="entry name" value="EMC10"/>
    <property type="match status" value="1"/>
</dbReference>
<dbReference type="Proteomes" id="UP000219338">
    <property type="component" value="Unassembled WGS sequence"/>
</dbReference>
<dbReference type="STRING" id="47428.A0A284QZB6"/>
<dbReference type="OrthoDB" id="1894652at2759"/>
<feature type="region of interest" description="Disordered" evidence="1">
    <location>
        <begin position="178"/>
        <end position="200"/>
    </location>
</feature>
<evidence type="ECO:0000313" key="4">
    <source>
        <dbReference type="Proteomes" id="UP000219338"/>
    </source>
</evidence>
<keyword evidence="4" id="KW-1185">Reference proteome</keyword>
<evidence type="ECO:0000313" key="3">
    <source>
        <dbReference type="EMBL" id="SJL01792.1"/>
    </source>
</evidence>
<gene>
    <name evidence="3" type="ORF">ARMOST_05115</name>
</gene>
<protein>
    <recommendedName>
        <fullName evidence="5">ER membrane protein complex subunit 10</fullName>
    </recommendedName>
</protein>
<reference evidence="4" key="1">
    <citation type="journal article" date="2017" name="Nat. Ecol. Evol.">
        <title>Genome expansion and lineage-specific genetic innovations in the forest pathogenic fungi Armillaria.</title>
        <authorList>
            <person name="Sipos G."/>
            <person name="Prasanna A.N."/>
            <person name="Walter M.C."/>
            <person name="O'Connor E."/>
            <person name="Balint B."/>
            <person name="Krizsan K."/>
            <person name="Kiss B."/>
            <person name="Hess J."/>
            <person name="Varga T."/>
            <person name="Slot J."/>
            <person name="Riley R."/>
            <person name="Boka B."/>
            <person name="Rigling D."/>
            <person name="Barry K."/>
            <person name="Lee J."/>
            <person name="Mihaltcheva S."/>
            <person name="LaButti K."/>
            <person name="Lipzen A."/>
            <person name="Waldron R."/>
            <person name="Moloney N.M."/>
            <person name="Sperisen C."/>
            <person name="Kredics L."/>
            <person name="Vagvoelgyi C."/>
            <person name="Patrignani A."/>
            <person name="Fitzpatrick D."/>
            <person name="Nagy I."/>
            <person name="Doyle S."/>
            <person name="Anderson J.B."/>
            <person name="Grigoriev I.V."/>
            <person name="Gueldener U."/>
            <person name="Muensterkoetter M."/>
            <person name="Nagy L.G."/>
        </authorList>
    </citation>
    <scope>NUCLEOTIDE SEQUENCE [LARGE SCALE GENOMIC DNA]</scope>
    <source>
        <strain evidence="4">C18/9</strain>
    </source>
</reference>
<proteinExistence type="predicted"/>
<organism evidence="3 4">
    <name type="scientific">Armillaria ostoyae</name>
    <name type="common">Armillaria root rot fungus</name>
    <dbReference type="NCBI Taxonomy" id="47428"/>
    <lineage>
        <taxon>Eukaryota</taxon>
        <taxon>Fungi</taxon>
        <taxon>Dikarya</taxon>
        <taxon>Basidiomycota</taxon>
        <taxon>Agaricomycotina</taxon>
        <taxon>Agaricomycetes</taxon>
        <taxon>Agaricomycetidae</taxon>
        <taxon>Agaricales</taxon>
        <taxon>Marasmiineae</taxon>
        <taxon>Physalacriaceae</taxon>
        <taxon>Armillaria</taxon>
    </lineage>
</organism>
<dbReference type="EMBL" id="FUEG01000003">
    <property type="protein sequence ID" value="SJL01792.1"/>
    <property type="molecule type" value="Genomic_DNA"/>
</dbReference>
<evidence type="ECO:0008006" key="5">
    <source>
        <dbReference type="Google" id="ProtNLM"/>
    </source>
</evidence>
<evidence type="ECO:0000256" key="2">
    <source>
        <dbReference type="SAM" id="SignalP"/>
    </source>
</evidence>
<feature type="signal peptide" evidence="2">
    <location>
        <begin position="1"/>
        <end position="18"/>
    </location>
</feature>
<dbReference type="OMA" id="YWMYIAI"/>
<feature type="chain" id="PRO_5012944705" description="ER membrane protein complex subunit 10" evidence="2">
    <location>
        <begin position="19"/>
        <end position="236"/>
    </location>
</feature>
<dbReference type="Pfam" id="PF21203">
    <property type="entry name" value="ECM10"/>
    <property type="match status" value="1"/>
</dbReference>
<feature type="compositionally biased region" description="Pro residues" evidence="1">
    <location>
        <begin position="178"/>
        <end position="191"/>
    </location>
</feature>
<dbReference type="AlphaFoldDB" id="A0A284QZB6"/>
<sequence length="236" mass="26065">MVKPVLVAVAAVVHVAAALDVFHRGVHPDLDEQPFSLRGQLLLDDDTLAFTPSPSFSSDLYSFAQTLKELNLDNDRASYQVALDRSASWEISSVKFVRSRSIRNLEPPLICASKCYLAQPFAEDLILHTSLADSSTPYAIDYFVSPIPKDGSCPKTFWVDSSRAGPINTTISLRPRHFPPLPELRTPPPLTPQGEPVQPPEEKSFFQKYWMYIAAVLIALTLSGGAPEEEGARRQA</sequence>
<evidence type="ECO:0000256" key="1">
    <source>
        <dbReference type="SAM" id="MobiDB-lite"/>
    </source>
</evidence>